<evidence type="ECO:0000313" key="2">
    <source>
        <dbReference type="Proteomes" id="UP001501490"/>
    </source>
</evidence>
<reference evidence="2" key="1">
    <citation type="journal article" date="2019" name="Int. J. Syst. Evol. Microbiol.">
        <title>The Global Catalogue of Microorganisms (GCM) 10K type strain sequencing project: providing services to taxonomists for standard genome sequencing and annotation.</title>
        <authorList>
            <consortium name="The Broad Institute Genomics Platform"/>
            <consortium name="The Broad Institute Genome Sequencing Center for Infectious Disease"/>
            <person name="Wu L."/>
            <person name="Ma J."/>
        </authorList>
    </citation>
    <scope>NUCLEOTIDE SEQUENCE [LARGE SCALE GENOMIC DNA]</scope>
    <source>
        <strain evidence="2">JCM 16929</strain>
    </source>
</reference>
<dbReference type="InterPro" id="IPR016181">
    <property type="entry name" value="Acyl_CoA_acyltransferase"/>
</dbReference>
<dbReference type="SUPFAM" id="SSF55729">
    <property type="entry name" value="Acyl-CoA N-acyltransferases (Nat)"/>
    <property type="match status" value="1"/>
</dbReference>
<evidence type="ECO:0008006" key="3">
    <source>
        <dbReference type="Google" id="ProtNLM"/>
    </source>
</evidence>
<dbReference type="RefSeq" id="WP_344805366.1">
    <property type="nucleotide sequence ID" value="NZ_BAABAB010000017.1"/>
</dbReference>
<gene>
    <name evidence="1" type="ORF">GCM10022236_27280</name>
</gene>
<dbReference type="Proteomes" id="UP001501490">
    <property type="component" value="Unassembled WGS sequence"/>
</dbReference>
<sequence length="185" mass="20360">METEDLVRRTLQDDPMFVFIQPDDARRRRLLGWYVPALLKLLRAKGRVDVAPGPAAALWVPPAAKVRPPLISRVDLVTAPFRLGLSATQRAMEFAAAVDEASRGSAADAWLLVHVSVEPDRRARGLAAGVMKRTLDEADAADQRAFVAATSEPAVGFLTTQGFEVEHHLRVEGLPQFWTMVRSPL</sequence>
<name>A0ABP7A225_9ACTN</name>
<dbReference type="EMBL" id="BAABAB010000017">
    <property type="protein sequence ID" value="GAA3623415.1"/>
    <property type="molecule type" value="Genomic_DNA"/>
</dbReference>
<protein>
    <recommendedName>
        <fullName evidence="3">GNAT family N-acetyltransferase</fullName>
    </recommendedName>
</protein>
<keyword evidence="2" id="KW-1185">Reference proteome</keyword>
<dbReference type="Gene3D" id="3.40.630.30">
    <property type="match status" value="1"/>
</dbReference>
<proteinExistence type="predicted"/>
<accession>A0ABP7A225</accession>
<evidence type="ECO:0000313" key="1">
    <source>
        <dbReference type="EMBL" id="GAA3623415.1"/>
    </source>
</evidence>
<comment type="caution">
    <text evidence="1">The sequence shown here is derived from an EMBL/GenBank/DDBJ whole genome shotgun (WGS) entry which is preliminary data.</text>
</comment>
<organism evidence="1 2">
    <name type="scientific">Microlunatus ginsengisoli</name>
    <dbReference type="NCBI Taxonomy" id="363863"/>
    <lineage>
        <taxon>Bacteria</taxon>
        <taxon>Bacillati</taxon>
        <taxon>Actinomycetota</taxon>
        <taxon>Actinomycetes</taxon>
        <taxon>Propionibacteriales</taxon>
        <taxon>Propionibacteriaceae</taxon>
        <taxon>Microlunatus</taxon>
    </lineage>
</organism>